<accession>A0A9K3LT55</accession>
<feature type="compositionally biased region" description="Polar residues" evidence="7">
    <location>
        <begin position="452"/>
        <end position="477"/>
    </location>
</feature>
<reference evidence="9" key="2">
    <citation type="submission" date="2021-04" db="EMBL/GenBank/DDBJ databases">
        <authorList>
            <person name="Podell S."/>
        </authorList>
    </citation>
    <scope>NUCLEOTIDE SEQUENCE</scope>
    <source>
        <strain evidence="9">Hildebrandi</strain>
    </source>
</reference>
<keyword evidence="5 6" id="KW-0067">ATP-binding</keyword>
<feature type="compositionally biased region" description="Basic and acidic residues" evidence="7">
    <location>
        <begin position="317"/>
        <end position="327"/>
    </location>
</feature>
<feature type="region of interest" description="Disordered" evidence="7">
    <location>
        <begin position="1"/>
        <end position="136"/>
    </location>
</feature>
<evidence type="ECO:0000256" key="2">
    <source>
        <dbReference type="ARBA" id="ARBA00022679"/>
    </source>
</evidence>
<keyword evidence="4 9" id="KW-0418">Kinase</keyword>
<sequence length="1049" mass="113459">MKYTNHITSDRVRQDSGSSAGSGGGRLTNLLHRPKSGHRGSDSTQQSPVSLPASPHVQQQTESTVPSNSKGALLEGHHRKAPNEFDENPPIPSSPGSTPPKKSWEGAYSKFLRGKSNKSNNKSTSPTLSSSFDSTASLPNEVAMSNNKAENTGEKKSTFSLIPGTRRLVSRTPLTPGRIHGLVQVDESKVPPFPSLRVSPRSTAAARKQDMAALDEHLHGGLAKKVTGSPGKEGSVRGGKFFNSIFANSSNSNIPHSSSSCAIDPLDQRHRRYQSMDALDMPLRKGVGKSSSASLSPVNLSAKNSTPAHASIAVDKSSSREELHDPESDNLDLLLASAATTPSGQNFVVSFPRFPQRASSTGGMPNSGTADSIGLSPAMLSRPVSGYLYPRSYSNEYHHEAQSATAIAPLVPPLPSGLKWSTSDAPHNVGLALDDSDRSESDDRLRNAPDYGSQSDMLSNPNVTVSTSGYCPSSPSHLLQTNDDMKKIFTTFHNAPKYARDASSAFLGGDNSSSLNLAAAHDAFVSYHSSLLRSGGHMAISGDTMSERHVMYSSRPLETVEEQDISIHTGMRLLKPVQGTETWQSGRRYLIAPAVMSACPLPAIKKLSGSLIQSASEAATSGRSQAFGTVDLGEALMTYVGDKHHLSLGKWSSCRLVLRQNYLLEFETSMPINGLPRGHMHLQYAVAYAHADFQDVLELQFYGSPCAKSDHRTLRIQVQNREERGHWISCLNTAANLRMEDIWDIARDRPIGTGRYASVFPATRRSTDDDSSSQRSMCALKVVDKNEFWRRVVKGRERSDTLVREVAVQATLTAKGSSITSSFVHLHGFFETSDHAVIELEILDGVDLFEYIQSKGSLSADESKVIIRDVLSTLEGMNRNGLAHRDVKPANILIADTSKHGVSVKLCDFGMSTFVGMDGLVRGRCGTPGYVAPEILTAGTRAGYGNKVDVFSAGVTLYLMLSGVEPFYGESEQELVEDNTNAKVSFPKKYWGSISSDAKDLVQRMLQADPKDRLSAKEALGHPWLANVKNNPALFSSVNLPEEGVCSVM</sequence>
<dbReference type="Proteomes" id="UP000693970">
    <property type="component" value="Unassembled WGS sequence"/>
</dbReference>
<feature type="region of interest" description="Disordered" evidence="7">
    <location>
        <begin position="283"/>
        <end position="327"/>
    </location>
</feature>
<evidence type="ECO:0000259" key="8">
    <source>
        <dbReference type="PROSITE" id="PS50011"/>
    </source>
</evidence>
<protein>
    <submittedName>
        <fullName evidence="9">Ser/Thr protein kinase</fullName>
    </submittedName>
</protein>
<dbReference type="InterPro" id="IPR000719">
    <property type="entry name" value="Prot_kinase_dom"/>
</dbReference>
<evidence type="ECO:0000256" key="5">
    <source>
        <dbReference type="ARBA" id="ARBA00022840"/>
    </source>
</evidence>
<dbReference type="InterPro" id="IPR008271">
    <property type="entry name" value="Ser/Thr_kinase_AS"/>
</dbReference>
<organism evidence="9 10">
    <name type="scientific">Nitzschia inconspicua</name>
    <dbReference type="NCBI Taxonomy" id="303405"/>
    <lineage>
        <taxon>Eukaryota</taxon>
        <taxon>Sar</taxon>
        <taxon>Stramenopiles</taxon>
        <taxon>Ochrophyta</taxon>
        <taxon>Bacillariophyta</taxon>
        <taxon>Bacillariophyceae</taxon>
        <taxon>Bacillariophycidae</taxon>
        <taxon>Bacillariales</taxon>
        <taxon>Bacillariaceae</taxon>
        <taxon>Nitzschia</taxon>
    </lineage>
</organism>
<dbReference type="InterPro" id="IPR017441">
    <property type="entry name" value="Protein_kinase_ATP_BS"/>
</dbReference>
<dbReference type="EMBL" id="JAGRRH010000006">
    <property type="protein sequence ID" value="KAG7368119.1"/>
    <property type="molecule type" value="Genomic_DNA"/>
</dbReference>
<gene>
    <name evidence="9" type="ORF">IV203_030862</name>
</gene>
<dbReference type="Pfam" id="PF00069">
    <property type="entry name" value="Pkinase"/>
    <property type="match status" value="1"/>
</dbReference>
<evidence type="ECO:0000313" key="10">
    <source>
        <dbReference type="Proteomes" id="UP000693970"/>
    </source>
</evidence>
<feature type="compositionally biased region" description="Low complexity" evidence="7">
    <location>
        <begin position="290"/>
        <end position="302"/>
    </location>
</feature>
<dbReference type="PROSITE" id="PS00107">
    <property type="entry name" value="PROTEIN_KINASE_ATP"/>
    <property type="match status" value="1"/>
</dbReference>
<feature type="compositionally biased region" description="Basic and acidic residues" evidence="7">
    <location>
        <begin position="435"/>
        <end position="447"/>
    </location>
</feature>
<dbReference type="SMART" id="SM00220">
    <property type="entry name" value="S_TKc"/>
    <property type="match status" value="1"/>
</dbReference>
<feature type="compositionally biased region" description="Low complexity" evidence="7">
    <location>
        <begin position="117"/>
        <end position="136"/>
    </location>
</feature>
<keyword evidence="3 6" id="KW-0547">Nucleotide-binding</keyword>
<dbReference type="AlphaFoldDB" id="A0A9K3LT55"/>
<dbReference type="PROSITE" id="PS00108">
    <property type="entry name" value="PROTEIN_KINASE_ST"/>
    <property type="match status" value="1"/>
</dbReference>
<keyword evidence="2" id="KW-0808">Transferase</keyword>
<dbReference type="FunFam" id="1.10.510.10:FF:000571">
    <property type="entry name" value="Maternal embryonic leucine zipper kinase"/>
    <property type="match status" value="1"/>
</dbReference>
<name>A0A9K3LT55_9STRA</name>
<dbReference type="GO" id="GO:0005524">
    <property type="term" value="F:ATP binding"/>
    <property type="evidence" value="ECO:0007669"/>
    <property type="project" value="UniProtKB-UniRule"/>
</dbReference>
<evidence type="ECO:0000256" key="6">
    <source>
        <dbReference type="PROSITE-ProRule" id="PRU10141"/>
    </source>
</evidence>
<reference evidence="9" key="1">
    <citation type="journal article" date="2021" name="Sci. Rep.">
        <title>Diploid genomic architecture of Nitzschia inconspicua, an elite biomass production diatom.</title>
        <authorList>
            <person name="Oliver A."/>
            <person name="Podell S."/>
            <person name="Pinowska A."/>
            <person name="Traller J.C."/>
            <person name="Smith S.R."/>
            <person name="McClure R."/>
            <person name="Beliaev A."/>
            <person name="Bohutskyi P."/>
            <person name="Hill E.A."/>
            <person name="Rabines A."/>
            <person name="Zheng H."/>
            <person name="Allen L.Z."/>
            <person name="Kuo A."/>
            <person name="Grigoriev I.V."/>
            <person name="Allen A.E."/>
            <person name="Hazlebeck D."/>
            <person name="Allen E.E."/>
        </authorList>
    </citation>
    <scope>NUCLEOTIDE SEQUENCE</scope>
    <source>
        <strain evidence="9">Hildebrandi</strain>
    </source>
</reference>
<evidence type="ECO:0000256" key="4">
    <source>
        <dbReference type="ARBA" id="ARBA00022777"/>
    </source>
</evidence>
<evidence type="ECO:0000256" key="1">
    <source>
        <dbReference type="ARBA" id="ARBA00022527"/>
    </source>
</evidence>
<proteinExistence type="predicted"/>
<keyword evidence="10" id="KW-1185">Reference proteome</keyword>
<feature type="compositionally biased region" description="Polar residues" evidence="7">
    <location>
        <begin position="56"/>
        <end position="70"/>
    </location>
</feature>
<dbReference type="CDD" id="cd00821">
    <property type="entry name" value="PH"/>
    <property type="match status" value="1"/>
</dbReference>
<comment type="caution">
    <text evidence="9">The sequence shown here is derived from an EMBL/GenBank/DDBJ whole genome shotgun (WGS) entry which is preliminary data.</text>
</comment>
<keyword evidence="1" id="KW-0723">Serine/threonine-protein kinase</keyword>
<evidence type="ECO:0000313" key="9">
    <source>
        <dbReference type="EMBL" id="KAG7368119.1"/>
    </source>
</evidence>
<dbReference type="PROSITE" id="PS50011">
    <property type="entry name" value="PROTEIN_KINASE_DOM"/>
    <property type="match status" value="1"/>
</dbReference>
<evidence type="ECO:0000256" key="3">
    <source>
        <dbReference type="ARBA" id="ARBA00022741"/>
    </source>
</evidence>
<dbReference type="GO" id="GO:0004674">
    <property type="term" value="F:protein serine/threonine kinase activity"/>
    <property type="evidence" value="ECO:0007669"/>
    <property type="project" value="UniProtKB-KW"/>
</dbReference>
<feature type="binding site" evidence="6">
    <location>
        <position position="781"/>
    </location>
    <ligand>
        <name>ATP</name>
        <dbReference type="ChEBI" id="CHEBI:30616"/>
    </ligand>
</feature>
<dbReference type="PANTHER" id="PTHR24349">
    <property type="entry name" value="SERINE/THREONINE-PROTEIN KINASE"/>
    <property type="match status" value="1"/>
</dbReference>
<evidence type="ECO:0000256" key="7">
    <source>
        <dbReference type="SAM" id="MobiDB-lite"/>
    </source>
</evidence>
<dbReference type="OrthoDB" id="40902at2759"/>
<feature type="region of interest" description="Disordered" evidence="7">
    <location>
        <begin position="429"/>
        <end position="477"/>
    </location>
</feature>
<feature type="domain" description="Protein kinase" evidence="8">
    <location>
        <begin position="745"/>
        <end position="1025"/>
    </location>
</feature>
<dbReference type="InterPro" id="IPR050205">
    <property type="entry name" value="CDPK_Ser/Thr_kinases"/>
</dbReference>